<dbReference type="Proteomes" id="UP000070412">
    <property type="component" value="Unassembled WGS sequence"/>
</dbReference>
<keyword evidence="2" id="KW-1133">Transmembrane helix</keyword>
<sequence>MSSYLTLPKDLVSNCFSYLSTTEKFFRPLYSSTTKSAPKKMDLSMIAAEYGRCTWIKVAALAGCTAVLMGAYGAHGLKNISNERRQVFETANKYHFYHALAMLAVPFLKRYHLVGALFSSGIMVFCGTCYCNAITGNESVIRYTPIGGWMFIIGCLMISVFGSELFLVETIPDELEYSRSIISSQPTFESWIHLLNSANHSIDIASYYWTLFGHDVMNNPPVESIKGKKIFDALINAKEFRSIQTRIVANEDAYYKSSNLDILKRFADIRLLNMTRLQGTGILHTKFIVVDRKDFYIGSANMDWRSLTHVKELGLIIRNNLELADDLMKIFEIYWFLAQDDSIIPSKWPKKFQNRINFTNPLQIESDYENFYTSYLTSSPPRLCPQERTQDIDAILTIIFQADHFIYIAVMDYFPLFKYQKFRSYWPVIDDALRRAAVEKHVEIRLLASQWNHTSPSMHLFLKSLSILNKPKILKGSISVKLFTFPQCPYQSQTIPYSEVNHNKYMVTDKTLYVGTSNWSADYFVFDCGSALILDLIESNRSKLHQEAVDVFIRDWNSEYALNIE</sequence>
<dbReference type="PANTHER" id="PTHR10185:SF17">
    <property type="entry name" value="GM01519P-RELATED"/>
    <property type="match status" value="1"/>
</dbReference>
<reference evidence="4" key="2">
    <citation type="submission" date="2020-01" db="EMBL/GenBank/DDBJ databases">
        <authorList>
            <person name="Korhonen P.K.K."/>
            <person name="Guangxu M.G."/>
            <person name="Wang T.W."/>
            <person name="Stroehlein A.J.S."/>
            <person name="Young N.D."/>
            <person name="Ang C.-S.A."/>
            <person name="Fernando D.W.F."/>
            <person name="Lu H.L."/>
            <person name="Taylor S.T."/>
            <person name="Ehtesham M.E.M."/>
            <person name="Najaraj S.H.N."/>
            <person name="Harsha G.H.G."/>
            <person name="Madugundu A.M."/>
            <person name="Renuse S.R."/>
            <person name="Holt D.H."/>
            <person name="Pandey A.P."/>
            <person name="Papenfuss A.P."/>
            <person name="Gasser R.B.G."/>
            <person name="Fischer K.F."/>
        </authorList>
    </citation>
    <scope>NUCLEOTIDE SEQUENCE</scope>
    <source>
        <strain evidence="4">SSS_KF_BRIS2020</strain>
    </source>
</reference>
<dbReference type="InterPro" id="IPR006696">
    <property type="entry name" value="DUF423"/>
</dbReference>
<dbReference type="AlphaFoldDB" id="A0A834RAY3"/>
<proteinExistence type="inferred from homology"/>
<dbReference type="GO" id="GO:0003824">
    <property type="term" value="F:catalytic activity"/>
    <property type="evidence" value="ECO:0007669"/>
    <property type="project" value="InterPro"/>
</dbReference>
<gene>
    <name evidence="4" type="primary">SSS_248g</name>
    <name evidence="4" type="ORF">SSS_248</name>
</gene>
<dbReference type="PANTHER" id="PTHR10185">
    <property type="entry name" value="PHOSPHOLIPASE D - RELATED"/>
    <property type="match status" value="1"/>
</dbReference>
<dbReference type="Pfam" id="PF04241">
    <property type="entry name" value="DUF423"/>
    <property type="match status" value="1"/>
</dbReference>
<protein>
    <submittedName>
        <fullName evidence="4">Phospholipase D3</fullName>
    </submittedName>
</protein>
<keyword evidence="2" id="KW-0472">Membrane</keyword>
<dbReference type="InterPro" id="IPR032803">
    <property type="entry name" value="PLDc_3"/>
</dbReference>
<dbReference type="Pfam" id="PF13918">
    <property type="entry name" value="PLDc_3"/>
    <property type="match status" value="1"/>
</dbReference>
<feature type="domain" description="PLD phosphodiesterase" evidence="3">
    <location>
        <begin position="497"/>
        <end position="523"/>
    </location>
</feature>
<name>A0A834RAY3_SARSC</name>
<dbReference type="Gene3D" id="3.30.870.10">
    <property type="entry name" value="Endonuclease Chain A"/>
    <property type="match status" value="2"/>
</dbReference>
<accession>A0A834RAY3</accession>
<feature type="transmembrane region" description="Helical" evidence="2">
    <location>
        <begin position="146"/>
        <end position="168"/>
    </location>
</feature>
<evidence type="ECO:0000256" key="2">
    <source>
        <dbReference type="SAM" id="Phobius"/>
    </source>
</evidence>
<evidence type="ECO:0000256" key="1">
    <source>
        <dbReference type="ARBA" id="ARBA00008664"/>
    </source>
</evidence>
<evidence type="ECO:0000259" key="3">
    <source>
        <dbReference type="PROSITE" id="PS50035"/>
    </source>
</evidence>
<feature type="domain" description="PLD phosphodiesterase" evidence="3">
    <location>
        <begin position="279"/>
        <end position="306"/>
    </location>
</feature>
<dbReference type="InterPro" id="IPR001736">
    <property type="entry name" value="PLipase_D/transphosphatidylase"/>
</dbReference>
<organism evidence="4">
    <name type="scientific">Sarcoptes scabiei</name>
    <name type="common">Itch mite</name>
    <name type="synonym">Acarus scabiei</name>
    <dbReference type="NCBI Taxonomy" id="52283"/>
    <lineage>
        <taxon>Eukaryota</taxon>
        <taxon>Metazoa</taxon>
        <taxon>Ecdysozoa</taxon>
        <taxon>Arthropoda</taxon>
        <taxon>Chelicerata</taxon>
        <taxon>Arachnida</taxon>
        <taxon>Acari</taxon>
        <taxon>Acariformes</taxon>
        <taxon>Sarcoptiformes</taxon>
        <taxon>Astigmata</taxon>
        <taxon>Psoroptidia</taxon>
        <taxon>Sarcoptoidea</taxon>
        <taxon>Sarcoptidae</taxon>
        <taxon>Sarcoptinae</taxon>
        <taxon>Sarcoptes</taxon>
    </lineage>
</organism>
<dbReference type="EMBL" id="WVUK01000062">
    <property type="protein sequence ID" value="KAF7490613.1"/>
    <property type="molecule type" value="Genomic_DNA"/>
</dbReference>
<reference evidence="5" key="3">
    <citation type="submission" date="2022-06" db="UniProtKB">
        <authorList>
            <consortium name="EnsemblMetazoa"/>
        </authorList>
    </citation>
    <scope>IDENTIFICATION</scope>
</reference>
<dbReference type="CDD" id="cd09106">
    <property type="entry name" value="PLDc_vPLD3_4_5_like_1"/>
    <property type="match status" value="1"/>
</dbReference>
<keyword evidence="6" id="KW-1185">Reference proteome</keyword>
<evidence type="ECO:0000313" key="4">
    <source>
        <dbReference type="EMBL" id="KAF7490613.1"/>
    </source>
</evidence>
<dbReference type="SUPFAM" id="SSF56024">
    <property type="entry name" value="Phospholipase D/nuclease"/>
    <property type="match status" value="2"/>
</dbReference>
<dbReference type="CDD" id="cd09107">
    <property type="entry name" value="PLDc_vPLD3_4_5_like_2"/>
    <property type="match status" value="1"/>
</dbReference>
<comment type="similarity">
    <text evidence="1">Belongs to the phospholipase D family.</text>
</comment>
<feature type="transmembrane region" description="Helical" evidence="2">
    <location>
        <begin position="54"/>
        <end position="74"/>
    </location>
</feature>
<dbReference type="SMART" id="SM00155">
    <property type="entry name" value="PLDc"/>
    <property type="match status" value="2"/>
</dbReference>
<dbReference type="EnsemblMetazoa" id="SSS_248s_mrna">
    <property type="protein sequence ID" value="KAF7490613.1"/>
    <property type="gene ID" value="SSS_248"/>
</dbReference>
<dbReference type="InterPro" id="IPR050874">
    <property type="entry name" value="Diverse_PLD-related"/>
</dbReference>
<dbReference type="PROSITE" id="PS50035">
    <property type="entry name" value="PLD"/>
    <property type="match status" value="2"/>
</dbReference>
<reference evidence="6" key="1">
    <citation type="journal article" date="2020" name="PLoS Negl. Trop. Dis.">
        <title>High-quality nuclear genome for Sarcoptes scabiei-A critical resource for a neglected parasite.</title>
        <authorList>
            <person name="Korhonen P.K."/>
            <person name="Gasser R.B."/>
            <person name="Ma G."/>
            <person name="Wang T."/>
            <person name="Stroehlein A.J."/>
            <person name="Young N.D."/>
            <person name="Ang C.S."/>
            <person name="Fernando D.D."/>
            <person name="Lu H.C."/>
            <person name="Taylor S."/>
            <person name="Reynolds S.L."/>
            <person name="Mofiz E."/>
            <person name="Najaraj S.H."/>
            <person name="Gowda H."/>
            <person name="Madugundu A."/>
            <person name="Renuse S."/>
            <person name="Holt D."/>
            <person name="Pandey A."/>
            <person name="Papenfuss A.T."/>
            <person name="Fischer K."/>
        </authorList>
    </citation>
    <scope>NUCLEOTIDE SEQUENCE [LARGE SCALE GENOMIC DNA]</scope>
</reference>
<evidence type="ECO:0000313" key="5">
    <source>
        <dbReference type="EnsemblMetazoa" id="KAF7490613.1"/>
    </source>
</evidence>
<keyword evidence="2" id="KW-0812">Transmembrane</keyword>
<feature type="transmembrane region" description="Helical" evidence="2">
    <location>
        <begin position="111"/>
        <end position="134"/>
    </location>
</feature>
<dbReference type="OrthoDB" id="1923775at2759"/>
<evidence type="ECO:0000313" key="6">
    <source>
        <dbReference type="Proteomes" id="UP000070412"/>
    </source>
</evidence>